<gene>
    <name evidence="5" type="ORF">KMW28_21760</name>
</gene>
<dbReference type="PROSITE" id="PS01124">
    <property type="entry name" value="HTH_ARAC_FAMILY_2"/>
    <property type="match status" value="1"/>
</dbReference>
<keyword evidence="3" id="KW-0804">Transcription</keyword>
<dbReference type="Gene3D" id="1.10.10.60">
    <property type="entry name" value="Homeodomain-like"/>
    <property type="match status" value="1"/>
</dbReference>
<reference evidence="5 6" key="1">
    <citation type="submission" date="2021-05" db="EMBL/GenBank/DDBJ databases">
        <title>Comparative genomic studies on the polysaccharide-degrading batcterial strains of the Flammeovirga genus.</title>
        <authorList>
            <person name="Zewei F."/>
            <person name="Zheng Z."/>
            <person name="Yu L."/>
            <person name="Ruyue G."/>
            <person name="Yanhong M."/>
            <person name="Yuanyuan C."/>
            <person name="Jingyan G."/>
            <person name="Wenjun H."/>
        </authorList>
    </citation>
    <scope>NUCLEOTIDE SEQUENCE [LARGE SCALE GENOMIC DNA]</scope>
    <source>
        <strain evidence="5 6">NBRC:100898</strain>
    </source>
</reference>
<dbReference type="InterPro" id="IPR053142">
    <property type="entry name" value="PchR_regulatory_protein"/>
</dbReference>
<dbReference type="InterPro" id="IPR020449">
    <property type="entry name" value="Tscrpt_reg_AraC-type_HTH"/>
</dbReference>
<dbReference type="EMBL" id="CP076133">
    <property type="protein sequence ID" value="QWG05053.1"/>
    <property type="molecule type" value="Genomic_DNA"/>
</dbReference>
<keyword evidence="1" id="KW-0805">Transcription regulation</keyword>
<evidence type="ECO:0000256" key="1">
    <source>
        <dbReference type="ARBA" id="ARBA00023015"/>
    </source>
</evidence>
<dbReference type="GO" id="GO:0003700">
    <property type="term" value="F:DNA-binding transcription factor activity"/>
    <property type="evidence" value="ECO:0007669"/>
    <property type="project" value="InterPro"/>
</dbReference>
<dbReference type="AlphaFoldDB" id="A0AAX1NBX3"/>
<dbReference type="GO" id="GO:0043565">
    <property type="term" value="F:sequence-specific DNA binding"/>
    <property type="evidence" value="ECO:0007669"/>
    <property type="project" value="InterPro"/>
</dbReference>
<organism evidence="5 6">
    <name type="scientific">Flammeovirga yaeyamensis</name>
    <dbReference type="NCBI Taxonomy" id="367791"/>
    <lineage>
        <taxon>Bacteria</taxon>
        <taxon>Pseudomonadati</taxon>
        <taxon>Bacteroidota</taxon>
        <taxon>Cytophagia</taxon>
        <taxon>Cytophagales</taxon>
        <taxon>Flammeovirgaceae</taxon>
        <taxon>Flammeovirga</taxon>
    </lineage>
</organism>
<evidence type="ECO:0000256" key="2">
    <source>
        <dbReference type="ARBA" id="ARBA00023125"/>
    </source>
</evidence>
<dbReference type="PRINTS" id="PR00032">
    <property type="entry name" value="HTHARAC"/>
</dbReference>
<evidence type="ECO:0000313" key="5">
    <source>
        <dbReference type="EMBL" id="QWG05053.1"/>
    </source>
</evidence>
<dbReference type="KEGG" id="fya:KMW28_21760"/>
<dbReference type="InterPro" id="IPR018060">
    <property type="entry name" value="HTH_AraC"/>
</dbReference>
<dbReference type="SMART" id="SM00342">
    <property type="entry name" value="HTH_ARAC"/>
    <property type="match status" value="1"/>
</dbReference>
<dbReference type="Proteomes" id="UP000678679">
    <property type="component" value="Chromosome 2"/>
</dbReference>
<evidence type="ECO:0000313" key="6">
    <source>
        <dbReference type="Proteomes" id="UP000678679"/>
    </source>
</evidence>
<dbReference type="PANTHER" id="PTHR47893:SF1">
    <property type="entry name" value="REGULATORY PROTEIN PCHR"/>
    <property type="match status" value="1"/>
</dbReference>
<feature type="domain" description="HTH araC/xylS-type" evidence="4">
    <location>
        <begin position="223"/>
        <end position="321"/>
    </location>
</feature>
<keyword evidence="6" id="KW-1185">Reference proteome</keyword>
<protein>
    <submittedName>
        <fullName evidence="5">AraC family transcriptional regulator</fullName>
    </submittedName>
</protein>
<dbReference type="Pfam" id="PF12833">
    <property type="entry name" value="HTH_18"/>
    <property type="match status" value="1"/>
</dbReference>
<accession>A0AAX1NBX3</accession>
<dbReference type="PANTHER" id="PTHR47893">
    <property type="entry name" value="REGULATORY PROTEIN PCHR"/>
    <property type="match status" value="1"/>
</dbReference>
<evidence type="ECO:0000259" key="4">
    <source>
        <dbReference type="PROSITE" id="PS01124"/>
    </source>
</evidence>
<dbReference type="InterPro" id="IPR009057">
    <property type="entry name" value="Homeodomain-like_sf"/>
</dbReference>
<dbReference type="SUPFAM" id="SSF46689">
    <property type="entry name" value="Homeodomain-like"/>
    <property type="match status" value="1"/>
</dbReference>
<evidence type="ECO:0000256" key="3">
    <source>
        <dbReference type="ARBA" id="ARBA00023163"/>
    </source>
</evidence>
<proteinExistence type="predicted"/>
<sequence>MKGKKIHDFNQHKQWLQNYFQGEFIHPNYLKIDNEIGKGFIYFYKIHPSNYFMMYRIEVFQDLSIQIDYSESEYFKYVASFFNTDIWIESNEENNQHEIKWKGFHTCTKDLAIDGTVRKGQLLKHIQLFFSEEALNEIDNYQASHYFLNKKQFFHFFEEQPDLYAFRLMLIEILNYSPTLQTKVLSVKMQELYYIFINSLKKVDIEAGNSAKRITNKEFAALFKIRESILENLSQKPDVAKLVEDSGVEKHLIQQLFHEVFGHTIYNYFTIRRMEKVRDVLLEDSLSNTEIAEKFGFTHTQHFSNSFKKHYGLSPKKYLILNKV</sequence>
<name>A0AAX1NBX3_9BACT</name>
<dbReference type="RefSeq" id="WP_066216423.1">
    <property type="nucleotide sequence ID" value="NZ_CP076133.1"/>
</dbReference>
<keyword evidence="2" id="KW-0238">DNA-binding</keyword>